<dbReference type="AlphaFoldDB" id="A0A0R1VRH3"/>
<keyword evidence="5" id="KW-1185">Reference proteome</keyword>
<dbReference type="Proteomes" id="UP000051451">
    <property type="component" value="Unassembled WGS sequence"/>
</dbReference>
<evidence type="ECO:0000259" key="3">
    <source>
        <dbReference type="PROSITE" id="PS50893"/>
    </source>
</evidence>
<dbReference type="OrthoDB" id="9762369at2"/>
<dbReference type="InterPro" id="IPR017871">
    <property type="entry name" value="ABC_transporter-like_CS"/>
</dbReference>
<dbReference type="RefSeq" id="WP_057870498.1">
    <property type="nucleotide sequence ID" value="NZ_AZGB01000001.1"/>
</dbReference>
<dbReference type="Gene3D" id="3.40.50.300">
    <property type="entry name" value="P-loop containing nucleotide triphosphate hydrolases"/>
    <property type="match status" value="2"/>
</dbReference>
<evidence type="ECO:0000313" key="5">
    <source>
        <dbReference type="Proteomes" id="UP000051451"/>
    </source>
</evidence>
<dbReference type="Pfam" id="PF00005">
    <property type="entry name" value="ABC_tran"/>
    <property type="match status" value="2"/>
</dbReference>
<dbReference type="PANTHER" id="PTHR42855:SF2">
    <property type="entry name" value="DRUG RESISTANCE ABC TRANSPORTER,ATP-BINDING PROTEIN"/>
    <property type="match status" value="1"/>
</dbReference>
<dbReference type="SMART" id="SM00382">
    <property type="entry name" value="AAA"/>
    <property type="match status" value="2"/>
</dbReference>
<accession>A0A0R1VRH3</accession>
<evidence type="ECO:0000256" key="1">
    <source>
        <dbReference type="ARBA" id="ARBA00022741"/>
    </source>
</evidence>
<dbReference type="GO" id="GO:0016887">
    <property type="term" value="F:ATP hydrolysis activity"/>
    <property type="evidence" value="ECO:0007669"/>
    <property type="project" value="InterPro"/>
</dbReference>
<feature type="domain" description="ABC transporter" evidence="3">
    <location>
        <begin position="315"/>
        <end position="507"/>
    </location>
</feature>
<name>A0A0R1VRH3_9LACO</name>
<dbReference type="InterPro" id="IPR027417">
    <property type="entry name" value="P-loop_NTPase"/>
</dbReference>
<proteinExistence type="predicted"/>
<evidence type="ECO:0000256" key="2">
    <source>
        <dbReference type="ARBA" id="ARBA00022840"/>
    </source>
</evidence>
<feature type="domain" description="ABC transporter" evidence="3">
    <location>
        <begin position="4"/>
        <end position="215"/>
    </location>
</feature>
<dbReference type="InterPro" id="IPR003593">
    <property type="entry name" value="AAA+_ATPase"/>
</dbReference>
<dbReference type="PROSITE" id="PS50893">
    <property type="entry name" value="ABC_TRANSPORTER_2"/>
    <property type="match status" value="2"/>
</dbReference>
<protein>
    <submittedName>
        <fullName evidence="4">ABC superfamily ATP binding cassette transporter, ABC protein</fullName>
    </submittedName>
</protein>
<dbReference type="EMBL" id="AZGB01000001">
    <property type="protein sequence ID" value="KRM08210.1"/>
    <property type="molecule type" value="Genomic_DNA"/>
</dbReference>
<keyword evidence="2" id="KW-0067">ATP-binding</keyword>
<sequence>MGTIQIKNLSFRYDDMVNNIFNQFSLNIDESWKLGLIGRNGRGKTTFLNLLLGKYHYYGKIQSNLHFNYFPQRVSNPTKSVVDVLMDVLGLNNSEVWKIQLEMDRLGLADNLLTRTFSTLSPGEQTKVLLATLFADKETFQLIDEPTNHLDITGRQVVANYLKSKRGFIVVSHDHHFIDQIIDHVLSIDRAKIQLFNGNYDTWQREFDRENQTEKNKNTHLQNEIKRLSTTANQAKHWADNAEKKKSKKAYRGQSNVNLDKGFLSHKAAKVMKRSKSTLQRMEATIDEKKLLLKNIDDVSPLTLNYKQSYQHHVLILNDFQVQRNQTILNEPITFDLTKGQRLVLEGPNGLGKTTLIKAILGEKQLIARGSLSFSKEIKVSYLTQEFENISGLLEAYAMQYNVELPMFLNMLRKLGFERSTFTEDLSELSMGQKRKISLARSLCEPANFYIWDEPLNYLDVITRQQIQALILRVQPTMLLIDHDRDFVKTIATEPPIELKKYHLSDM</sequence>
<evidence type="ECO:0000313" key="4">
    <source>
        <dbReference type="EMBL" id="KRM08210.1"/>
    </source>
</evidence>
<dbReference type="InterPro" id="IPR051309">
    <property type="entry name" value="ABCF_ATPase"/>
</dbReference>
<organism evidence="4 5">
    <name type="scientific">Liquorilactobacillus ghanensis DSM 18630</name>
    <dbReference type="NCBI Taxonomy" id="1423750"/>
    <lineage>
        <taxon>Bacteria</taxon>
        <taxon>Bacillati</taxon>
        <taxon>Bacillota</taxon>
        <taxon>Bacilli</taxon>
        <taxon>Lactobacillales</taxon>
        <taxon>Lactobacillaceae</taxon>
        <taxon>Liquorilactobacillus</taxon>
    </lineage>
</organism>
<dbReference type="PROSITE" id="PS00211">
    <property type="entry name" value="ABC_TRANSPORTER_1"/>
    <property type="match status" value="1"/>
</dbReference>
<dbReference type="NCBIfam" id="NF000355">
    <property type="entry name" value="ribo_prot_ABC_F"/>
    <property type="match status" value="1"/>
</dbReference>
<dbReference type="CDD" id="cd03221">
    <property type="entry name" value="ABCF_EF-3"/>
    <property type="match status" value="1"/>
</dbReference>
<comment type="caution">
    <text evidence="4">The sequence shown here is derived from an EMBL/GenBank/DDBJ whole genome shotgun (WGS) entry which is preliminary data.</text>
</comment>
<reference evidence="4 5" key="1">
    <citation type="journal article" date="2015" name="Genome Announc.">
        <title>Expanding the biotechnology potential of lactobacilli through comparative genomics of 213 strains and associated genera.</title>
        <authorList>
            <person name="Sun Z."/>
            <person name="Harris H.M."/>
            <person name="McCann A."/>
            <person name="Guo C."/>
            <person name="Argimon S."/>
            <person name="Zhang W."/>
            <person name="Yang X."/>
            <person name="Jeffery I.B."/>
            <person name="Cooney J.C."/>
            <person name="Kagawa T.F."/>
            <person name="Liu W."/>
            <person name="Song Y."/>
            <person name="Salvetti E."/>
            <person name="Wrobel A."/>
            <person name="Rasinkangas P."/>
            <person name="Parkhill J."/>
            <person name="Rea M.C."/>
            <person name="O'Sullivan O."/>
            <person name="Ritari J."/>
            <person name="Douillard F.P."/>
            <person name="Paul Ross R."/>
            <person name="Yang R."/>
            <person name="Briner A.E."/>
            <person name="Felis G.E."/>
            <person name="de Vos W.M."/>
            <person name="Barrangou R."/>
            <person name="Klaenhammer T.R."/>
            <person name="Caufield P.W."/>
            <person name="Cui Y."/>
            <person name="Zhang H."/>
            <person name="O'Toole P.W."/>
        </authorList>
    </citation>
    <scope>NUCLEOTIDE SEQUENCE [LARGE SCALE GENOMIC DNA]</scope>
    <source>
        <strain evidence="4 5">DSM 18630</strain>
    </source>
</reference>
<dbReference type="SUPFAM" id="SSF52540">
    <property type="entry name" value="P-loop containing nucleoside triphosphate hydrolases"/>
    <property type="match status" value="2"/>
</dbReference>
<dbReference type="InterPro" id="IPR003439">
    <property type="entry name" value="ABC_transporter-like_ATP-bd"/>
</dbReference>
<dbReference type="GeneID" id="98317750"/>
<gene>
    <name evidence="4" type="ORF">FC89_GL001547</name>
</gene>
<dbReference type="STRING" id="1423750.FC89_GL001547"/>
<dbReference type="PANTHER" id="PTHR42855">
    <property type="entry name" value="ABC TRANSPORTER ATP-BINDING SUBUNIT"/>
    <property type="match status" value="1"/>
</dbReference>
<dbReference type="PATRIC" id="fig|1423750.3.peg.1589"/>
<dbReference type="GO" id="GO:0005524">
    <property type="term" value="F:ATP binding"/>
    <property type="evidence" value="ECO:0007669"/>
    <property type="project" value="UniProtKB-KW"/>
</dbReference>
<keyword evidence="1" id="KW-0547">Nucleotide-binding</keyword>